<dbReference type="Proteomes" id="UP000053257">
    <property type="component" value="Unassembled WGS sequence"/>
</dbReference>
<sequence>MHMYAWQHHVVEKQRFVHLAACPVDSVDRAVAVGACYQTQHGRARQAHMLLARRSEPSMGYFHGQTRSQGVASPLRTGGVRRKGGYHRQEGPKTRASSIQCDLRQFAPLVDSLRGSHVPNHATLHRSCILIPGRPRQLSSPQLCTDGDVPAQSPITPVVGSVSFNDHSNFVLQVRARKETICSGPPQPANSEYPNSQLEASWLIVVKELIQ</sequence>
<dbReference type="HOGENOM" id="CLU_1305257_0_0_1"/>
<evidence type="ECO:0000313" key="2">
    <source>
        <dbReference type="EMBL" id="KIP04062.1"/>
    </source>
</evidence>
<dbReference type="AlphaFoldDB" id="A0A0C3S2W8"/>
<accession>A0A0C3S2W8</accession>
<protein>
    <submittedName>
        <fullName evidence="2">Uncharacterized protein</fullName>
    </submittedName>
</protein>
<proteinExistence type="predicted"/>
<gene>
    <name evidence="2" type="ORF">PHLGIDRAFT_212269</name>
</gene>
<keyword evidence="3" id="KW-1185">Reference proteome</keyword>
<reference evidence="2 3" key="1">
    <citation type="journal article" date="2014" name="PLoS Genet.">
        <title>Analysis of the Phlebiopsis gigantea genome, transcriptome and secretome provides insight into its pioneer colonization strategies of wood.</title>
        <authorList>
            <person name="Hori C."/>
            <person name="Ishida T."/>
            <person name="Igarashi K."/>
            <person name="Samejima M."/>
            <person name="Suzuki H."/>
            <person name="Master E."/>
            <person name="Ferreira P."/>
            <person name="Ruiz-Duenas F.J."/>
            <person name="Held B."/>
            <person name="Canessa P."/>
            <person name="Larrondo L.F."/>
            <person name="Schmoll M."/>
            <person name="Druzhinina I.S."/>
            <person name="Kubicek C.P."/>
            <person name="Gaskell J.A."/>
            <person name="Kersten P."/>
            <person name="St John F."/>
            <person name="Glasner J."/>
            <person name="Sabat G."/>
            <person name="Splinter BonDurant S."/>
            <person name="Syed K."/>
            <person name="Yadav J."/>
            <person name="Mgbeahuruike A.C."/>
            <person name="Kovalchuk A."/>
            <person name="Asiegbu F.O."/>
            <person name="Lackner G."/>
            <person name="Hoffmeister D."/>
            <person name="Rencoret J."/>
            <person name="Gutierrez A."/>
            <person name="Sun H."/>
            <person name="Lindquist E."/>
            <person name="Barry K."/>
            <person name="Riley R."/>
            <person name="Grigoriev I.V."/>
            <person name="Henrissat B."/>
            <person name="Kues U."/>
            <person name="Berka R.M."/>
            <person name="Martinez A.T."/>
            <person name="Covert S.F."/>
            <person name="Blanchette R.A."/>
            <person name="Cullen D."/>
        </authorList>
    </citation>
    <scope>NUCLEOTIDE SEQUENCE [LARGE SCALE GENOMIC DNA]</scope>
    <source>
        <strain evidence="2 3">11061_1 CR5-6</strain>
    </source>
</reference>
<evidence type="ECO:0000313" key="3">
    <source>
        <dbReference type="Proteomes" id="UP000053257"/>
    </source>
</evidence>
<organism evidence="2 3">
    <name type="scientific">Phlebiopsis gigantea (strain 11061_1 CR5-6)</name>
    <name type="common">White-rot fungus</name>
    <name type="synonym">Peniophora gigantea</name>
    <dbReference type="NCBI Taxonomy" id="745531"/>
    <lineage>
        <taxon>Eukaryota</taxon>
        <taxon>Fungi</taxon>
        <taxon>Dikarya</taxon>
        <taxon>Basidiomycota</taxon>
        <taxon>Agaricomycotina</taxon>
        <taxon>Agaricomycetes</taxon>
        <taxon>Polyporales</taxon>
        <taxon>Phanerochaetaceae</taxon>
        <taxon>Phlebiopsis</taxon>
    </lineage>
</organism>
<feature type="region of interest" description="Disordered" evidence="1">
    <location>
        <begin position="64"/>
        <end position="94"/>
    </location>
</feature>
<dbReference type="EMBL" id="KN840588">
    <property type="protein sequence ID" value="KIP04062.1"/>
    <property type="molecule type" value="Genomic_DNA"/>
</dbReference>
<name>A0A0C3S2W8_PHLG1</name>
<evidence type="ECO:0000256" key="1">
    <source>
        <dbReference type="SAM" id="MobiDB-lite"/>
    </source>
</evidence>